<proteinExistence type="predicted"/>
<keyword evidence="4" id="KW-0256">Endoplasmic reticulum</keyword>
<evidence type="ECO:0000256" key="7">
    <source>
        <dbReference type="ARBA" id="ARBA00023136"/>
    </source>
</evidence>
<feature type="compositionally biased region" description="Polar residues" evidence="8">
    <location>
        <begin position="290"/>
        <end position="325"/>
    </location>
</feature>
<comment type="subcellular location">
    <subcellularLocation>
        <location evidence="1">Endoplasmic reticulum membrane</location>
        <topology evidence="1">Multi-pass membrane protein</topology>
    </subcellularLocation>
</comment>
<keyword evidence="6" id="KW-0443">Lipid metabolism</keyword>
<comment type="caution">
    <text evidence="10">The sequence shown here is derived from an EMBL/GenBank/DDBJ whole genome shotgun (WGS) entry which is preliminary data.</text>
</comment>
<dbReference type="PANTHER" id="PTHR21212:SF0">
    <property type="entry name" value="SEIPIN"/>
    <property type="match status" value="1"/>
</dbReference>
<dbReference type="Proteomes" id="UP001159427">
    <property type="component" value="Unassembled WGS sequence"/>
</dbReference>
<keyword evidence="3 9" id="KW-0812">Transmembrane</keyword>
<dbReference type="CDD" id="cd23995">
    <property type="entry name" value="Seipin_BSCL2_like"/>
    <property type="match status" value="1"/>
</dbReference>
<sequence length="612" mass="68569">MSNWRIVRFVRNLTLAASRLVGVTVVRFFFSCCTVFVIVWIAVLMYVSFYYAYMPTVSHIRPVFLLFNSDCENTRGKELCSYPQANLSLSTGERILMRGQRYQVFLDLEMPHSPVNERLGMFMVKVTFLSDSGKILASSERSGMLHYQSALRQSLGTIFYSLPMVLGLSEEKQTVQINLFEEYVEDSYHPAVGANVIVFTKQIEIYSAALRIEAHFAGLRYIMKNWPVTSALVAILINFLIISSVFFFAYSAFSPEPSFEDEDHVQSADLDTVTEEQQRVLTVRRRGQGSPRTETLNTNTRQPSSGRLSPSRLGTSRDQVLSQSNGRMTRCASFPSCRWDISLQGATSSAAYHSSRPLHKHGPHYHSNDDLGGCRGCSCPDGVVGGGGELGREPLGLQDLPASPDSRIERDPYYILNFRGGRAWKSRRRPYADGRDETVDDVFPAARAAGERGKPMARPGALRSRFSWRNVPENGELSSSSTECVHTRAANRRRRRVKRFSLEKSSDSEEEHRCDHSHDCFDHDELTVNGPLKSRVPDGATSSSECLHQRAPLGSTLSTVDSGPISAERSLSRTLSDSDHNEAGNKRSVNRTRARFGLSLKRILSKKEDKSS</sequence>
<feature type="region of interest" description="Disordered" evidence="8">
    <location>
        <begin position="281"/>
        <end position="325"/>
    </location>
</feature>
<keyword evidence="11" id="KW-1185">Reference proteome</keyword>
<evidence type="ECO:0000256" key="2">
    <source>
        <dbReference type="ARBA" id="ARBA00022064"/>
    </source>
</evidence>
<keyword evidence="7 9" id="KW-0472">Membrane</keyword>
<keyword evidence="5 9" id="KW-1133">Transmembrane helix</keyword>
<evidence type="ECO:0000256" key="8">
    <source>
        <dbReference type="SAM" id="MobiDB-lite"/>
    </source>
</evidence>
<feature type="region of interest" description="Disordered" evidence="8">
    <location>
        <begin position="571"/>
        <end position="592"/>
    </location>
</feature>
<evidence type="ECO:0000256" key="9">
    <source>
        <dbReference type="SAM" id="Phobius"/>
    </source>
</evidence>
<feature type="transmembrane region" description="Helical" evidence="9">
    <location>
        <begin position="228"/>
        <end position="250"/>
    </location>
</feature>
<accession>A0ABN8ML20</accession>
<evidence type="ECO:0000313" key="10">
    <source>
        <dbReference type="EMBL" id="CAH3030260.1"/>
    </source>
</evidence>
<name>A0ABN8ML20_9CNID</name>
<reference evidence="10 11" key="1">
    <citation type="submission" date="2022-05" db="EMBL/GenBank/DDBJ databases">
        <authorList>
            <consortium name="Genoscope - CEA"/>
            <person name="William W."/>
        </authorList>
    </citation>
    <scope>NUCLEOTIDE SEQUENCE [LARGE SCALE GENOMIC DNA]</scope>
</reference>
<evidence type="ECO:0000256" key="6">
    <source>
        <dbReference type="ARBA" id="ARBA00023098"/>
    </source>
</evidence>
<evidence type="ECO:0000256" key="3">
    <source>
        <dbReference type="ARBA" id="ARBA00022692"/>
    </source>
</evidence>
<protein>
    <recommendedName>
        <fullName evidence="2">Seipin</fullName>
    </recommendedName>
</protein>
<feature type="compositionally biased region" description="Basic and acidic residues" evidence="8">
    <location>
        <begin position="576"/>
        <end position="585"/>
    </location>
</feature>
<feature type="transmembrane region" description="Helical" evidence="9">
    <location>
        <begin position="28"/>
        <end position="53"/>
    </location>
</feature>
<dbReference type="InterPro" id="IPR009617">
    <property type="entry name" value="Seipin"/>
</dbReference>
<evidence type="ECO:0000256" key="4">
    <source>
        <dbReference type="ARBA" id="ARBA00022824"/>
    </source>
</evidence>
<evidence type="ECO:0000256" key="5">
    <source>
        <dbReference type="ARBA" id="ARBA00022989"/>
    </source>
</evidence>
<gene>
    <name evidence="10" type="ORF">PEVE_00037696</name>
</gene>
<evidence type="ECO:0000256" key="1">
    <source>
        <dbReference type="ARBA" id="ARBA00004477"/>
    </source>
</evidence>
<organism evidence="10 11">
    <name type="scientific">Porites evermanni</name>
    <dbReference type="NCBI Taxonomy" id="104178"/>
    <lineage>
        <taxon>Eukaryota</taxon>
        <taxon>Metazoa</taxon>
        <taxon>Cnidaria</taxon>
        <taxon>Anthozoa</taxon>
        <taxon>Hexacorallia</taxon>
        <taxon>Scleractinia</taxon>
        <taxon>Fungiina</taxon>
        <taxon>Poritidae</taxon>
        <taxon>Porites</taxon>
    </lineage>
</organism>
<dbReference type="Pfam" id="PF06775">
    <property type="entry name" value="Seipin"/>
    <property type="match status" value="1"/>
</dbReference>
<evidence type="ECO:0000313" key="11">
    <source>
        <dbReference type="Proteomes" id="UP001159427"/>
    </source>
</evidence>
<dbReference type="EMBL" id="CALNXI010000623">
    <property type="protein sequence ID" value="CAH3030260.1"/>
    <property type="molecule type" value="Genomic_DNA"/>
</dbReference>
<dbReference type="PANTHER" id="PTHR21212">
    <property type="entry name" value="BERNARDINELLI-SEIP CONGENITAL LIPODYSTROPHY 2 HOMOLOG BSCL2 PROTEIN"/>
    <property type="match status" value="1"/>
</dbReference>